<evidence type="ECO:0000256" key="5">
    <source>
        <dbReference type="ARBA" id="ARBA00022519"/>
    </source>
</evidence>
<proteinExistence type="predicted"/>
<evidence type="ECO:0000256" key="7">
    <source>
        <dbReference type="ARBA" id="ARBA00022989"/>
    </source>
</evidence>
<feature type="transmembrane region" description="Helical" evidence="10">
    <location>
        <begin position="300"/>
        <end position="321"/>
    </location>
</feature>
<protein>
    <recommendedName>
        <fullName evidence="2">Lipopolysaccharide export system permease protein LptF</fullName>
    </recommendedName>
</protein>
<dbReference type="Pfam" id="PF03739">
    <property type="entry name" value="LptF_LptG"/>
    <property type="match status" value="1"/>
</dbReference>
<evidence type="ECO:0000256" key="6">
    <source>
        <dbReference type="ARBA" id="ARBA00022692"/>
    </source>
</evidence>
<evidence type="ECO:0000256" key="1">
    <source>
        <dbReference type="ARBA" id="ARBA00004429"/>
    </source>
</evidence>
<evidence type="ECO:0000256" key="8">
    <source>
        <dbReference type="ARBA" id="ARBA00023136"/>
    </source>
</evidence>
<keyword evidence="7 10" id="KW-1133">Transmembrane helix</keyword>
<keyword evidence="12" id="KW-1185">Reference proteome</keyword>
<feature type="transmembrane region" description="Helical" evidence="10">
    <location>
        <begin position="48"/>
        <end position="74"/>
    </location>
</feature>
<name>A0A7Y9LQ30_9BURK</name>
<dbReference type="PANTHER" id="PTHR33529">
    <property type="entry name" value="SLR0882 PROTEIN-RELATED"/>
    <property type="match status" value="1"/>
</dbReference>
<keyword evidence="4" id="KW-1003">Cell membrane</keyword>
<feature type="transmembrane region" description="Helical" evidence="10">
    <location>
        <begin position="12"/>
        <end position="36"/>
    </location>
</feature>
<dbReference type="PANTHER" id="PTHR33529:SF7">
    <property type="entry name" value="LIPOPOLYSACCHARIDE EXPORT SYSTEM PERMEASE PROTEIN LPTF"/>
    <property type="match status" value="1"/>
</dbReference>
<keyword evidence="3" id="KW-0813">Transport</keyword>
<dbReference type="InterPro" id="IPR005495">
    <property type="entry name" value="LptG/LptF_permease"/>
</dbReference>
<feature type="region of interest" description="Disordered" evidence="9">
    <location>
        <begin position="236"/>
        <end position="255"/>
    </location>
</feature>
<dbReference type="GO" id="GO:0043190">
    <property type="term" value="C:ATP-binding cassette (ABC) transporter complex"/>
    <property type="evidence" value="ECO:0007669"/>
    <property type="project" value="InterPro"/>
</dbReference>
<feature type="transmembrane region" description="Helical" evidence="10">
    <location>
        <begin position="267"/>
        <end position="288"/>
    </location>
</feature>
<keyword evidence="5" id="KW-0997">Cell inner membrane</keyword>
<dbReference type="AlphaFoldDB" id="A0A7Y9LQ30"/>
<feature type="transmembrane region" description="Helical" evidence="10">
    <location>
        <begin position="103"/>
        <end position="126"/>
    </location>
</feature>
<evidence type="ECO:0000256" key="9">
    <source>
        <dbReference type="SAM" id="MobiDB-lite"/>
    </source>
</evidence>
<reference evidence="11 12" key="1">
    <citation type="submission" date="2020-07" db="EMBL/GenBank/DDBJ databases">
        <title>Genomic Encyclopedia of Type Strains, Phase IV (KMG-V): Genome sequencing to study the core and pangenomes of soil and plant-associated prokaryotes.</title>
        <authorList>
            <person name="Whitman W."/>
        </authorList>
    </citation>
    <scope>NUCLEOTIDE SEQUENCE [LARGE SCALE GENOMIC DNA]</scope>
    <source>
        <strain evidence="11 12">SAS40</strain>
    </source>
</reference>
<dbReference type="EMBL" id="JACBYR010000002">
    <property type="protein sequence ID" value="NYE85438.1"/>
    <property type="molecule type" value="Genomic_DNA"/>
</dbReference>
<sequence>MSLFQRSVKDELTSHGSVVFSTLVVVWISVLMVRLLGEAAAGRIGADVVMGIAAFSSINSMPTIIAVSAFIAVLTTVTRNYRESEMVVWFASGLSLLDWFKPILRFAIPTALVVAAFTMFASPWAYRQINDYRDRYEARSDVAKITPGQFLESNGVDRVFFVESATDLADKVGNVFVRWIENGRLNVLTSGTGTIEEEANGDRFMVLSSGHRYELMPGSPEFRLMSFEKYGVRMERKNEASSDDPSTKSRPTMDLLQDPDLKARGELLWRVSLPLLAINLAMLAIPLGAVNPRLGRSGDVVIALLVALFYLNMVNLAKAWVNNGRVDVFVALIALHGTVALLTAILMFFRMRLRAPKAAAA</sequence>
<organism evidence="11 12">
    <name type="scientific">Pigmentiphaga litoralis</name>
    <dbReference type="NCBI Taxonomy" id="516702"/>
    <lineage>
        <taxon>Bacteria</taxon>
        <taxon>Pseudomonadati</taxon>
        <taxon>Pseudomonadota</taxon>
        <taxon>Betaproteobacteria</taxon>
        <taxon>Burkholderiales</taxon>
        <taxon>Alcaligenaceae</taxon>
        <taxon>Pigmentiphaga</taxon>
    </lineage>
</organism>
<evidence type="ECO:0000256" key="4">
    <source>
        <dbReference type="ARBA" id="ARBA00022475"/>
    </source>
</evidence>
<keyword evidence="6 10" id="KW-0812">Transmembrane</keyword>
<dbReference type="GO" id="GO:0055085">
    <property type="term" value="P:transmembrane transport"/>
    <property type="evidence" value="ECO:0007669"/>
    <property type="project" value="InterPro"/>
</dbReference>
<dbReference type="InterPro" id="IPR030922">
    <property type="entry name" value="LptF"/>
</dbReference>
<dbReference type="RefSeq" id="WP_179589389.1">
    <property type="nucleotide sequence ID" value="NZ_JACBYR010000002.1"/>
</dbReference>
<dbReference type="GO" id="GO:0015920">
    <property type="term" value="P:lipopolysaccharide transport"/>
    <property type="evidence" value="ECO:0007669"/>
    <property type="project" value="TreeGrafter"/>
</dbReference>
<evidence type="ECO:0000313" key="12">
    <source>
        <dbReference type="Proteomes" id="UP000542125"/>
    </source>
</evidence>
<accession>A0A7Y9LQ30</accession>
<evidence type="ECO:0000256" key="10">
    <source>
        <dbReference type="SAM" id="Phobius"/>
    </source>
</evidence>
<feature type="transmembrane region" description="Helical" evidence="10">
    <location>
        <begin position="328"/>
        <end position="349"/>
    </location>
</feature>
<evidence type="ECO:0000256" key="3">
    <source>
        <dbReference type="ARBA" id="ARBA00022448"/>
    </source>
</evidence>
<evidence type="ECO:0000256" key="2">
    <source>
        <dbReference type="ARBA" id="ARBA00014213"/>
    </source>
</evidence>
<dbReference type="NCBIfam" id="TIGR04407">
    <property type="entry name" value="LptF_YjgP"/>
    <property type="match status" value="1"/>
</dbReference>
<gene>
    <name evidence="11" type="ORF">FHW18_004745</name>
</gene>
<keyword evidence="8 10" id="KW-0472">Membrane</keyword>
<comment type="caution">
    <text evidence="11">The sequence shown here is derived from an EMBL/GenBank/DDBJ whole genome shotgun (WGS) entry which is preliminary data.</text>
</comment>
<evidence type="ECO:0000313" key="11">
    <source>
        <dbReference type="EMBL" id="NYE85438.1"/>
    </source>
</evidence>
<comment type="subcellular location">
    <subcellularLocation>
        <location evidence="1">Cell inner membrane</location>
        <topology evidence="1">Multi-pass membrane protein</topology>
    </subcellularLocation>
</comment>
<dbReference type="Proteomes" id="UP000542125">
    <property type="component" value="Unassembled WGS sequence"/>
</dbReference>